<comment type="caution">
    <text evidence="1">The sequence shown here is derived from an EMBL/GenBank/DDBJ whole genome shotgun (WGS) entry which is preliminary data.</text>
</comment>
<protein>
    <submittedName>
        <fullName evidence="1">Uncharacterized protein</fullName>
    </submittedName>
</protein>
<reference evidence="1 2" key="1">
    <citation type="submission" date="2017-03" db="EMBL/GenBank/DDBJ databases">
        <title>Widespread Adenine N6-methylation of Active Genes in Fungi.</title>
        <authorList>
            <consortium name="DOE Joint Genome Institute"/>
            <person name="Mondo S.J."/>
            <person name="Dannebaum R.O."/>
            <person name="Kuo R.C."/>
            <person name="Louie K.B."/>
            <person name="Bewick A.J."/>
            <person name="Labutti K."/>
            <person name="Haridas S."/>
            <person name="Kuo A."/>
            <person name="Salamov A."/>
            <person name="Ahrendt S.R."/>
            <person name="Lau R."/>
            <person name="Bowen B.P."/>
            <person name="Lipzen A."/>
            <person name="Sullivan W."/>
            <person name="Andreopoulos W.B."/>
            <person name="Clum A."/>
            <person name="Lindquist E."/>
            <person name="Daum C."/>
            <person name="Northen T.R."/>
            <person name="Ramamoorthy G."/>
            <person name="Schmitz R.J."/>
            <person name="Gryganskyi A."/>
            <person name="Culley D."/>
            <person name="Magnuson J."/>
            <person name="James T.Y."/>
            <person name="O'Malley M.A."/>
            <person name="Stajich J.E."/>
            <person name="Spatafora J.W."/>
            <person name="Visel A."/>
            <person name="Grigoriev I.V."/>
        </authorList>
    </citation>
    <scope>NUCLEOTIDE SEQUENCE [LARGE SCALE GENOMIC DNA]</scope>
    <source>
        <strain evidence="1 2">NRRL Y-17943</strain>
    </source>
</reference>
<proteinExistence type="predicted"/>
<organism evidence="1 2">
    <name type="scientific">Kockovaella imperatae</name>
    <dbReference type="NCBI Taxonomy" id="4999"/>
    <lineage>
        <taxon>Eukaryota</taxon>
        <taxon>Fungi</taxon>
        <taxon>Dikarya</taxon>
        <taxon>Basidiomycota</taxon>
        <taxon>Agaricomycotina</taxon>
        <taxon>Tremellomycetes</taxon>
        <taxon>Tremellales</taxon>
        <taxon>Cuniculitremaceae</taxon>
        <taxon>Kockovaella</taxon>
    </lineage>
</organism>
<evidence type="ECO:0000313" key="1">
    <source>
        <dbReference type="EMBL" id="ORX41161.1"/>
    </source>
</evidence>
<dbReference type="InParanoid" id="A0A1Y1UT24"/>
<keyword evidence="2" id="KW-1185">Reference proteome</keyword>
<dbReference type="EMBL" id="NBSH01000001">
    <property type="protein sequence ID" value="ORX41161.1"/>
    <property type="molecule type" value="Genomic_DNA"/>
</dbReference>
<sequence length="60" mass="6420">MGPAGRDPSVRCMPAPLVHVVGCALLFSPSALTPSISGNLGLVHKPFWWSYVVTQRDLGE</sequence>
<evidence type="ECO:0000313" key="2">
    <source>
        <dbReference type="Proteomes" id="UP000193218"/>
    </source>
</evidence>
<dbReference type="RefSeq" id="XP_021874840.1">
    <property type="nucleotide sequence ID" value="XM_022014500.1"/>
</dbReference>
<name>A0A1Y1UT24_9TREE</name>
<accession>A0A1Y1UT24</accession>
<dbReference type="Proteomes" id="UP000193218">
    <property type="component" value="Unassembled WGS sequence"/>
</dbReference>
<dbReference type="AlphaFoldDB" id="A0A1Y1UT24"/>
<gene>
    <name evidence="1" type="ORF">BD324DRAFT_613462</name>
</gene>
<dbReference type="GeneID" id="33556308"/>